<dbReference type="eggNOG" id="KOG1091">
    <property type="taxonomic scope" value="Eukaryota"/>
</dbReference>
<accession>A0A0C4DKT3</accession>
<dbReference type="VEuPathDB" id="FungiDB:MAPG_00363"/>
<keyword evidence="6" id="KW-1185">Reference proteome</keyword>
<feature type="region of interest" description="Disordered" evidence="2">
    <location>
        <begin position="797"/>
        <end position="842"/>
    </location>
</feature>
<evidence type="ECO:0000259" key="3">
    <source>
        <dbReference type="PROSITE" id="PS50086"/>
    </source>
</evidence>
<dbReference type="InterPro" id="IPR035969">
    <property type="entry name" value="Rab-GAP_TBC_sf"/>
</dbReference>
<dbReference type="EnsemblFungi" id="MAPG_00363T0">
    <property type="protein sequence ID" value="MAPG_00363T0"/>
    <property type="gene ID" value="MAPG_00363"/>
</dbReference>
<dbReference type="PANTHER" id="PTHR22957:SF337">
    <property type="entry name" value="TBC1 DOMAIN FAMILY MEMBER 5"/>
    <property type="match status" value="1"/>
</dbReference>
<dbReference type="STRING" id="644358.A0A0C4DKT3"/>
<dbReference type="GO" id="GO:0005096">
    <property type="term" value="F:GTPase activator activity"/>
    <property type="evidence" value="ECO:0007669"/>
    <property type="project" value="UniProtKB-KW"/>
</dbReference>
<feature type="domain" description="Rab-GAP TBC" evidence="3">
    <location>
        <begin position="35"/>
        <end position="302"/>
    </location>
</feature>
<keyword evidence="1" id="KW-0343">GTPase activation</keyword>
<dbReference type="Gene3D" id="1.10.472.80">
    <property type="entry name" value="Ypt/Rab-GAP domain of gyp1p, domain 3"/>
    <property type="match status" value="1"/>
</dbReference>
<evidence type="ECO:0000313" key="4">
    <source>
        <dbReference type="EMBL" id="KLU81272.1"/>
    </source>
</evidence>
<dbReference type="FunFam" id="1.10.472.80:FF:000038">
    <property type="entry name" value="TBC1 domain family member 5"/>
    <property type="match status" value="1"/>
</dbReference>
<dbReference type="Gene3D" id="1.10.8.270">
    <property type="entry name" value="putative rabgap domain of human tbc1 domain family member 14 like domains"/>
    <property type="match status" value="1"/>
</dbReference>
<feature type="region of interest" description="Disordered" evidence="2">
    <location>
        <begin position="480"/>
        <end position="510"/>
    </location>
</feature>
<feature type="region of interest" description="Disordered" evidence="2">
    <location>
        <begin position="374"/>
        <end position="397"/>
    </location>
</feature>
<gene>
    <name evidence="4" type="ORF">MAPG_00363</name>
</gene>
<feature type="compositionally biased region" description="Low complexity" evidence="2">
    <location>
        <begin position="748"/>
        <end position="764"/>
    </location>
</feature>
<feature type="region of interest" description="Disordered" evidence="2">
    <location>
        <begin position="639"/>
        <end position="667"/>
    </location>
</feature>
<reference evidence="4" key="2">
    <citation type="submission" date="2010-05" db="EMBL/GenBank/DDBJ databases">
        <title>The Genome Sequence of Magnaporthe poae strain ATCC 64411.</title>
        <authorList>
            <consortium name="The Broad Institute Genome Sequencing Platform"/>
            <consortium name="Broad Institute Genome Sequencing Center for Infectious Disease"/>
            <person name="Ma L.-J."/>
            <person name="Dead R."/>
            <person name="Young S."/>
            <person name="Zeng Q."/>
            <person name="Koehrsen M."/>
            <person name="Alvarado L."/>
            <person name="Berlin A."/>
            <person name="Chapman S.B."/>
            <person name="Chen Z."/>
            <person name="Freedman E."/>
            <person name="Gellesch M."/>
            <person name="Goldberg J."/>
            <person name="Griggs A."/>
            <person name="Gujja S."/>
            <person name="Heilman E.R."/>
            <person name="Heiman D."/>
            <person name="Hepburn T."/>
            <person name="Howarth C."/>
            <person name="Jen D."/>
            <person name="Larson L."/>
            <person name="Mehta T."/>
            <person name="Neiman D."/>
            <person name="Pearson M."/>
            <person name="Roberts A."/>
            <person name="Saif S."/>
            <person name="Shea T."/>
            <person name="Shenoy N."/>
            <person name="Sisk P."/>
            <person name="Stolte C."/>
            <person name="Sykes S."/>
            <person name="Walk T."/>
            <person name="White J."/>
            <person name="Yandava C."/>
            <person name="Haas B."/>
            <person name="Nusbaum C."/>
            <person name="Birren B."/>
        </authorList>
    </citation>
    <scope>NUCLEOTIDE SEQUENCE</scope>
    <source>
        <strain evidence="4">ATCC 64411</strain>
    </source>
</reference>
<feature type="region of interest" description="Disordered" evidence="2">
    <location>
        <begin position="721"/>
        <end position="785"/>
    </location>
</feature>
<reference evidence="4" key="3">
    <citation type="submission" date="2011-03" db="EMBL/GenBank/DDBJ databases">
        <title>Annotation of Magnaporthe poae ATCC 64411.</title>
        <authorList>
            <person name="Ma L.-J."/>
            <person name="Dead R."/>
            <person name="Young S.K."/>
            <person name="Zeng Q."/>
            <person name="Gargeya S."/>
            <person name="Fitzgerald M."/>
            <person name="Haas B."/>
            <person name="Abouelleil A."/>
            <person name="Alvarado L."/>
            <person name="Arachchi H.M."/>
            <person name="Berlin A."/>
            <person name="Brown A."/>
            <person name="Chapman S.B."/>
            <person name="Chen Z."/>
            <person name="Dunbar C."/>
            <person name="Freedman E."/>
            <person name="Gearin G."/>
            <person name="Gellesch M."/>
            <person name="Goldberg J."/>
            <person name="Griggs A."/>
            <person name="Gujja S."/>
            <person name="Heiman D."/>
            <person name="Howarth C."/>
            <person name="Larson L."/>
            <person name="Lui A."/>
            <person name="MacDonald P.J.P."/>
            <person name="Mehta T."/>
            <person name="Montmayeur A."/>
            <person name="Murphy C."/>
            <person name="Neiman D."/>
            <person name="Pearson M."/>
            <person name="Priest M."/>
            <person name="Roberts A."/>
            <person name="Saif S."/>
            <person name="Shea T."/>
            <person name="Shenoy N."/>
            <person name="Sisk P."/>
            <person name="Stolte C."/>
            <person name="Sykes S."/>
            <person name="Yandava C."/>
            <person name="Wortman J."/>
            <person name="Nusbaum C."/>
            <person name="Birren B."/>
        </authorList>
    </citation>
    <scope>NUCLEOTIDE SEQUENCE</scope>
    <source>
        <strain evidence="4">ATCC 64411</strain>
    </source>
</reference>
<feature type="compositionally biased region" description="Low complexity" evidence="2">
    <location>
        <begin position="726"/>
        <end position="741"/>
    </location>
</feature>
<dbReference type="PANTHER" id="PTHR22957">
    <property type="entry name" value="TBC1 DOMAIN FAMILY MEMBER GTPASE-ACTIVATING PROTEIN"/>
    <property type="match status" value="1"/>
</dbReference>
<evidence type="ECO:0000256" key="1">
    <source>
        <dbReference type="ARBA" id="ARBA00022468"/>
    </source>
</evidence>
<dbReference type="FunFam" id="1.10.8.270:FF:000031">
    <property type="entry name" value="TBC1 domain family member 5"/>
    <property type="match status" value="1"/>
</dbReference>
<dbReference type="SUPFAM" id="SSF47923">
    <property type="entry name" value="Ypt/Rab-GAP domain of gyp1p"/>
    <property type="match status" value="2"/>
</dbReference>
<dbReference type="EMBL" id="ADBL01000082">
    <property type="status" value="NOT_ANNOTATED_CDS"/>
    <property type="molecule type" value="Genomic_DNA"/>
</dbReference>
<feature type="compositionally biased region" description="Low complexity" evidence="2">
    <location>
        <begin position="482"/>
        <end position="491"/>
    </location>
</feature>
<dbReference type="Pfam" id="PF00566">
    <property type="entry name" value="RabGAP-TBC"/>
    <property type="match status" value="1"/>
</dbReference>
<dbReference type="EMBL" id="GL876966">
    <property type="protein sequence ID" value="KLU81272.1"/>
    <property type="molecule type" value="Genomic_DNA"/>
</dbReference>
<evidence type="ECO:0000256" key="2">
    <source>
        <dbReference type="SAM" id="MobiDB-lite"/>
    </source>
</evidence>
<reference evidence="6" key="1">
    <citation type="submission" date="2010-05" db="EMBL/GenBank/DDBJ databases">
        <title>The genome sequence of Magnaporthe poae strain ATCC 64411.</title>
        <authorList>
            <person name="Ma L.-J."/>
            <person name="Dead R."/>
            <person name="Young S."/>
            <person name="Zeng Q."/>
            <person name="Koehrsen M."/>
            <person name="Alvarado L."/>
            <person name="Berlin A."/>
            <person name="Chapman S.B."/>
            <person name="Chen Z."/>
            <person name="Freedman E."/>
            <person name="Gellesch M."/>
            <person name="Goldberg J."/>
            <person name="Griggs A."/>
            <person name="Gujja S."/>
            <person name="Heilman E.R."/>
            <person name="Heiman D."/>
            <person name="Hepburn T."/>
            <person name="Howarth C."/>
            <person name="Jen D."/>
            <person name="Larson L."/>
            <person name="Mehta T."/>
            <person name="Neiman D."/>
            <person name="Pearson M."/>
            <person name="Roberts A."/>
            <person name="Saif S."/>
            <person name="Shea T."/>
            <person name="Shenoy N."/>
            <person name="Sisk P."/>
            <person name="Stolte C."/>
            <person name="Sykes S."/>
            <person name="Walk T."/>
            <person name="White J."/>
            <person name="Yandava C."/>
            <person name="Haas B."/>
            <person name="Nusbaum C."/>
            <person name="Birren B."/>
        </authorList>
    </citation>
    <scope>NUCLEOTIDE SEQUENCE [LARGE SCALE GENOMIC DNA]</scope>
    <source>
        <strain evidence="6">ATCC 64411 / 73-15</strain>
    </source>
</reference>
<feature type="compositionally biased region" description="Low complexity" evidence="2">
    <location>
        <begin position="385"/>
        <end position="395"/>
    </location>
</feature>
<dbReference type="OrthoDB" id="27140at2759"/>
<dbReference type="OMA" id="SPWQTLR"/>
<reference evidence="5" key="4">
    <citation type="journal article" date="2015" name="G3 (Bethesda)">
        <title>Genome sequences of three phytopathogenic species of the Magnaporthaceae family of fungi.</title>
        <authorList>
            <person name="Okagaki L.H."/>
            <person name="Nunes C.C."/>
            <person name="Sailsbery J."/>
            <person name="Clay B."/>
            <person name="Brown D."/>
            <person name="John T."/>
            <person name="Oh Y."/>
            <person name="Young N."/>
            <person name="Fitzgerald M."/>
            <person name="Haas B.J."/>
            <person name="Zeng Q."/>
            <person name="Young S."/>
            <person name="Adiconis X."/>
            <person name="Fan L."/>
            <person name="Levin J.Z."/>
            <person name="Mitchell T.K."/>
            <person name="Okubara P.A."/>
            <person name="Farman M.L."/>
            <person name="Kohn L.M."/>
            <person name="Birren B."/>
            <person name="Ma L.-J."/>
            <person name="Dean R.A."/>
        </authorList>
    </citation>
    <scope>NUCLEOTIDE SEQUENCE</scope>
    <source>
        <strain evidence="5">ATCC 64411 / 73-15</strain>
    </source>
</reference>
<name>A0A0C4DKT3_MAGP6</name>
<dbReference type="InterPro" id="IPR000195">
    <property type="entry name" value="Rab-GAP-TBC_dom"/>
</dbReference>
<sequence length="842" mass="90357">MRSLDEMRGRWQETVKHSGFAELQRAVKFNGPESPCIAGCRSVCWKAFLLFQAVPAADWSHILLESRNSYSSLRDRQLLYIKHPEKLAELPLDPLADVPESPWDAFRHDELVRAEILQDVKRLPDEPSFYHEPATQTLILDVLFLYCKTHPEAGGYRQGMHELLAPIVHVVHQDAIDRAAASADGLADPAMVGMLDSYFVEHDSFALFSAVMAKATAFYEITDSPPDFVSPAGSGGQSAIVERSRQIHEVTLMSVDPELASHLKALEILPQIFLIRWIRLLFGREFPFEQQLVLWDTMFAFDPTLELIDLVCVAMLIRIRWTLLEMDYSSALQTLLKYPPPQPPHGPHTFVDDAVYLKDHLNQAGGATLVMKYTGRSLPTPPEPTGESSSRSSTPNAVAAGFAGLRPRSLGARPSPLSFSSASPSAAARFVQQQGSVEALFQGAAKNFLERGERLGLNQAVRDAVGEIRRNVQQGIQEARKAAAASGSSRGPGVTSPVPGETRGSVMAKRNRQLATMLDRAVTELRKLASETNTLGDEDARSAHVTAIESAAARVQFVQVYLEDSTLQLPDEEQNAAATRDAPTAGRQTSLAKVALDTTPVVTSTAAVLDAVREDLGGTSAEDPEAGSQRQTAQTDTLMAIGSPGPRVTPAEPGAANGHGNAADQMDMDTGARGEEEMTVATAPVASPPPVAVAMVGNQRPTAPIPTRSTIAQSSFSWMLEPDTRPSSATAPTAAVAASTGPSPPSLLRPSRGSPFGASSSAPPAHRKRLSANGGGSSSVASSRDRHAFLFGEVVGGDEAEAGRHRAPTSDEIFGLEPLRRALPRDGSPSQEARGGLGKNWG</sequence>
<dbReference type="SMART" id="SM00164">
    <property type="entry name" value="TBC"/>
    <property type="match status" value="1"/>
</dbReference>
<dbReference type="AlphaFoldDB" id="A0A0C4DKT3"/>
<dbReference type="Proteomes" id="UP000011715">
    <property type="component" value="Unassembled WGS sequence"/>
</dbReference>
<dbReference type="PROSITE" id="PS50086">
    <property type="entry name" value="TBC_RABGAP"/>
    <property type="match status" value="1"/>
</dbReference>
<organism evidence="5 6">
    <name type="scientific">Magnaporthiopsis poae (strain ATCC 64411 / 73-15)</name>
    <name type="common">Kentucky bluegrass fungus</name>
    <name type="synonym">Magnaporthe poae</name>
    <dbReference type="NCBI Taxonomy" id="644358"/>
    <lineage>
        <taxon>Eukaryota</taxon>
        <taxon>Fungi</taxon>
        <taxon>Dikarya</taxon>
        <taxon>Ascomycota</taxon>
        <taxon>Pezizomycotina</taxon>
        <taxon>Sordariomycetes</taxon>
        <taxon>Sordariomycetidae</taxon>
        <taxon>Magnaporthales</taxon>
        <taxon>Magnaporthaceae</taxon>
        <taxon>Magnaporthiopsis</taxon>
    </lineage>
</organism>
<evidence type="ECO:0000313" key="6">
    <source>
        <dbReference type="Proteomes" id="UP000011715"/>
    </source>
</evidence>
<evidence type="ECO:0000313" key="5">
    <source>
        <dbReference type="EnsemblFungi" id="MAPG_00363T0"/>
    </source>
</evidence>
<reference evidence="5" key="5">
    <citation type="submission" date="2015-06" db="UniProtKB">
        <authorList>
            <consortium name="EnsemblFungi"/>
        </authorList>
    </citation>
    <scope>IDENTIFICATION</scope>
    <source>
        <strain evidence="5">ATCC 64411</strain>
    </source>
</reference>
<proteinExistence type="predicted"/>
<protein>
    <recommendedName>
        <fullName evidence="3">Rab-GAP TBC domain-containing protein</fullName>
    </recommendedName>
</protein>